<evidence type="ECO:0000313" key="3">
    <source>
        <dbReference type="Proteomes" id="UP000199017"/>
    </source>
</evidence>
<sequence length="170" mass="19643">MSWLGALFILTACTWIGFEIAKKLTERPRQLRQLKVALQSFEAEIMYGMSPLAEASEKISKQLPAPVSYLFKYFGDYLKNGERNAQKAWTKSLEETWPYTAMGAQEKEVMMQFGSTLGKHEKMQQQKHIRLAMVHLEKEESEAKEKQNRYEKMSKTLGFLAGLLLIILFL</sequence>
<protein>
    <submittedName>
        <fullName evidence="2">Stage III sporulation protein AB</fullName>
    </submittedName>
</protein>
<dbReference type="AlphaFoldDB" id="A0A1G8BPA5"/>
<accession>A0A1G8BPA5</accession>
<dbReference type="Pfam" id="PF09548">
    <property type="entry name" value="Spore_III_AB"/>
    <property type="match status" value="1"/>
</dbReference>
<dbReference type="InterPro" id="IPR014198">
    <property type="entry name" value="Spore_III_AB"/>
</dbReference>
<reference evidence="2 3" key="1">
    <citation type="submission" date="2016-10" db="EMBL/GenBank/DDBJ databases">
        <authorList>
            <person name="de Groot N.N."/>
        </authorList>
    </citation>
    <scope>NUCLEOTIDE SEQUENCE [LARGE SCALE GENOMIC DNA]</scope>
    <source>
        <strain evidence="3">P4B,CCM 7963,CECT 7998,DSM 25260,IBRC-M 10614,KCTC 13821</strain>
    </source>
</reference>
<dbReference type="PIRSF" id="PIRSF021435">
    <property type="entry name" value="SpoIIIAB"/>
    <property type="match status" value="1"/>
</dbReference>
<gene>
    <name evidence="2" type="ORF">SAMN05216352_10136</name>
</gene>
<organism evidence="2 3">
    <name type="scientific">Alteribacillus bidgolensis</name>
    <dbReference type="NCBI Taxonomy" id="930129"/>
    <lineage>
        <taxon>Bacteria</taxon>
        <taxon>Bacillati</taxon>
        <taxon>Bacillota</taxon>
        <taxon>Bacilli</taxon>
        <taxon>Bacillales</taxon>
        <taxon>Bacillaceae</taxon>
        <taxon>Alteribacillus</taxon>
    </lineage>
</organism>
<dbReference type="EMBL" id="FNDU01000001">
    <property type="protein sequence ID" value="SDH34993.1"/>
    <property type="molecule type" value="Genomic_DNA"/>
</dbReference>
<dbReference type="OrthoDB" id="1957909at2"/>
<keyword evidence="3" id="KW-1185">Reference proteome</keyword>
<name>A0A1G8BPA5_9BACI</name>
<evidence type="ECO:0000256" key="1">
    <source>
        <dbReference type="SAM" id="Coils"/>
    </source>
</evidence>
<dbReference type="RefSeq" id="WP_091579259.1">
    <property type="nucleotide sequence ID" value="NZ_FNDU01000001.1"/>
</dbReference>
<keyword evidence="1" id="KW-0175">Coiled coil</keyword>
<proteinExistence type="predicted"/>
<evidence type="ECO:0000313" key="2">
    <source>
        <dbReference type="EMBL" id="SDH34993.1"/>
    </source>
</evidence>
<dbReference type="Proteomes" id="UP000199017">
    <property type="component" value="Unassembled WGS sequence"/>
</dbReference>
<dbReference type="STRING" id="930129.SAMN05216352_10136"/>
<feature type="coiled-coil region" evidence="1">
    <location>
        <begin position="129"/>
        <end position="156"/>
    </location>
</feature>
<dbReference type="NCBIfam" id="TIGR02833">
    <property type="entry name" value="spore_III_AB"/>
    <property type="match status" value="1"/>
</dbReference>